<name>A0A090VJ86_9FLAO</name>
<organism evidence="1 2">
    <name type="scientific">Algibacter lectus</name>
    <dbReference type="NCBI Taxonomy" id="221126"/>
    <lineage>
        <taxon>Bacteria</taxon>
        <taxon>Pseudomonadati</taxon>
        <taxon>Bacteroidota</taxon>
        <taxon>Flavobacteriia</taxon>
        <taxon>Flavobacteriales</taxon>
        <taxon>Flavobacteriaceae</taxon>
        <taxon>Algibacter</taxon>
    </lineage>
</organism>
<proteinExistence type="predicted"/>
<protein>
    <submittedName>
        <fullName evidence="1">DNA-directed RNA polymerase beta subunit</fullName>
        <ecNumber evidence="1">2.7.7.6</ecNumber>
    </submittedName>
</protein>
<keyword evidence="1" id="KW-0804">Transcription</keyword>
<reference evidence="1 2" key="1">
    <citation type="journal article" date="2014" name="Genome Announc.">
        <title>Draft Genome Sequences of Marine Flavobacterium Algibacter lectus Strains SS8 and NR4.</title>
        <authorList>
            <person name="Takatani N."/>
            <person name="Nakanishi M."/>
            <person name="Meirelles P."/>
            <person name="Mino S."/>
            <person name="Suda W."/>
            <person name="Oshima K."/>
            <person name="Hattori M."/>
            <person name="Ohkuma M."/>
            <person name="Hosokawa M."/>
            <person name="Miyashita K."/>
            <person name="Thompson F.L."/>
            <person name="Niwa A."/>
            <person name="Sawabe T."/>
            <person name="Sawabe T."/>
        </authorList>
    </citation>
    <scope>NUCLEOTIDE SEQUENCE [LARGE SCALE GENOMIC DNA]</scope>
    <source>
        <strain evidence="1 2">JCM 19300</strain>
    </source>
</reference>
<dbReference type="AlphaFoldDB" id="A0A090VJ86"/>
<evidence type="ECO:0000313" key="1">
    <source>
        <dbReference type="EMBL" id="GAL64108.1"/>
    </source>
</evidence>
<dbReference type="Gene3D" id="2.40.50.100">
    <property type="match status" value="1"/>
</dbReference>
<dbReference type="Gene3D" id="3.90.1100.10">
    <property type="match status" value="1"/>
</dbReference>
<dbReference type="GO" id="GO:0000428">
    <property type="term" value="C:DNA-directed RNA polymerase complex"/>
    <property type="evidence" value="ECO:0007669"/>
    <property type="project" value="UniProtKB-KW"/>
</dbReference>
<keyword evidence="1" id="KW-0240">DNA-directed RNA polymerase</keyword>
<dbReference type="EMBL" id="BBNQ01000016">
    <property type="protein sequence ID" value="GAL64108.1"/>
    <property type="molecule type" value="Genomic_DNA"/>
</dbReference>
<dbReference type="EC" id="2.7.7.6" evidence="1"/>
<dbReference type="SUPFAM" id="SSF64484">
    <property type="entry name" value="beta and beta-prime subunits of DNA dependent RNA-polymerase"/>
    <property type="match status" value="1"/>
</dbReference>
<comment type="caution">
    <text evidence="1">The sequence shown here is derived from an EMBL/GenBank/DDBJ whole genome shotgun (WGS) entry which is preliminary data.</text>
</comment>
<evidence type="ECO:0000313" key="2">
    <source>
        <dbReference type="Proteomes" id="UP000029644"/>
    </source>
</evidence>
<keyword evidence="1" id="KW-0808">Transferase</keyword>
<dbReference type="GO" id="GO:0003899">
    <property type="term" value="F:DNA-directed RNA polymerase activity"/>
    <property type="evidence" value="ECO:0007669"/>
    <property type="project" value="UniProtKB-EC"/>
</dbReference>
<keyword evidence="1" id="KW-0548">Nucleotidyltransferase</keyword>
<sequence length="116" mass="13273">MGSNMMRQAVPLLRVDAPIVGTGLERQVASDSRVLINAEGRGEVLYVDANEIKIRYDRTEDEAKVSFDSDIKTYKLVKFRKTNQGTSINLNQLWLKVILLLKVKFYVKVMQLKKVN</sequence>
<gene>
    <name evidence="1" type="ORF">JCM19300_2261</name>
</gene>
<accession>A0A090VJ86</accession>
<dbReference type="Proteomes" id="UP000029644">
    <property type="component" value="Unassembled WGS sequence"/>
</dbReference>